<evidence type="ECO:0000256" key="5">
    <source>
        <dbReference type="ARBA" id="ARBA00022989"/>
    </source>
</evidence>
<dbReference type="InterPro" id="IPR052175">
    <property type="entry name" value="ComplexI-like_HydComp"/>
</dbReference>
<keyword evidence="4 8" id="KW-0812">Transmembrane</keyword>
<feature type="transmembrane region" description="Helical" evidence="9">
    <location>
        <begin position="410"/>
        <end position="434"/>
    </location>
</feature>
<evidence type="ECO:0000256" key="8">
    <source>
        <dbReference type="RuleBase" id="RU000320"/>
    </source>
</evidence>
<keyword evidence="3" id="KW-1003">Cell membrane</keyword>
<feature type="domain" description="NADH:quinone oxidoreductase/Mrp antiporter transmembrane" evidence="10">
    <location>
        <begin position="124"/>
        <end position="408"/>
    </location>
</feature>
<dbReference type="GO" id="GO:0042773">
    <property type="term" value="P:ATP synthesis coupled electron transport"/>
    <property type="evidence" value="ECO:0007669"/>
    <property type="project" value="InterPro"/>
</dbReference>
<dbReference type="InterPro" id="IPR001516">
    <property type="entry name" value="Proton_antipo_N"/>
</dbReference>
<feature type="domain" description="NADH-Ubiquinone oxidoreductase (complex I) chain 5 N-terminal" evidence="11">
    <location>
        <begin position="66"/>
        <end position="108"/>
    </location>
</feature>
<keyword evidence="7 9" id="KW-0472">Membrane</keyword>
<comment type="similarity">
    <text evidence="2">Belongs to the CPA3 antiporters (TC 2.A.63) subunit A family.</text>
</comment>
<evidence type="ECO:0000259" key="11">
    <source>
        <dbReference type="Pfam" id="PF00662"/>
    </source>
</evidence>
<dbReference type="PANTHER" id="PTHR42682:SF4">
    <property type="entry name" value="NADH-UBIQUINONE_PLASTOQUINONE"/>
    <property type="match status" value="1"/>
</dbReference>
<dbReference type="InterPro" id="IPR001750">
    <property type="entry name" value="ND/Mrp_TM"/>
</dbReference>
<dbReference type="Pfam" id="PF00361">
    <property type="entry name" value="Proton_antipo_M"/>
    <property type="match status" value="1"/>
</dbReference>
<feature type="transmembrane region" description="Helical" evidence="9">
    <location>
        <begin position="30"/>
        <end position="57"/>
    </location>
</feature>
<dbReference type="GO" id="GO:0008137">
    <property type="term" value="F:NADH dehydrogenase (ubiquinone) activity"/>
    <property type="evidence" value="ECO:0007669"/>
    <property type="project" value="InterPro"/>
</dbReference>
<dbReference type="AlphaFoldDB" id="A0A9X5BC80"/>
<dbReference type="InterPro" id="IPR003918">
    <property type="entry name" value="NADH_UbQ_OxRdtase"/>
</dbReference>
<feature type="transmembrane region" description="Helical" evidence="9">
    <location>
        <begin position="110"/>
        <end position="134"/>
    </location>
</feature>
<keyword evidence="6" id="KW-0560">Oxidoreductase</keyword>
<dbReference type="PANTHER" id="PTHR42682">
    <property type="entry name" value="HYDROGENASE-4 COMPONENT F"/>
    <property type="match status" value="1"/>
</dbReference>
<organism evidence="12 13">
    <name type="scientific">Parablautia muri</name>
    <dbReference type="NCBI Taxonomy" id="2320879"/>
    <lineage>
        <taxon>Bacteria</taxon>
        <taxon>Bacillati</taxon>
        <taxon>Bacillota</taxon>
        <taxon>Clostridia</taxon>
        <taxon>Lachnospirales</taxon>
        <taxon>Lachnospiraceae</taxon>
        <taxon>Parablautia</taxon>
    </lineage>
</organism>
<evidence type="ECO:0000256" key="9">
    <source>
        <dbReference type="SAM" id="Phobius"/>
    </source>
</evidence>
<evidence type="ECO:0000259" key="10">
    <source>
        <dbReference type="Pfam" id="PF00361"/>
    </source>
</evidence>
<feature type="transmembrane region" description="Helical" evidence="9">
    <location>
        <begin position="77"/>
        <end position="98"/>
    </location>
</feature>
<feature type="transmembrane region" description="Helical" evidence="9">
    <location>
        <begin position="242"/>
        <end position="264"/>
    </location>
</feature>
<evidence type="ECO:0000256" key="7">
    <source>
        <dbReference type="ARBA" id="ARBA00023136"/>
    </source>
</evidence>
<feature type="transmembrane region" description="Helical" evidence="9">
    <location>
        <begin position="314"/>
        <end position="334"/>
    </location>
</feature>
<keyword evidence="5 9" id="KW-1133">Transmembrane helix</keyword>
<proteinExistence type="inferred from homology"/>
<dbReference type="PRINTS" id="PR01437">
    <property type="entry name" value="NUOXDRDTASE4"/>
</dbReference>
<reference evidence="12" key="1">
    <citation type="submission" date="2018-09" db="EMBL/GenBank/DDBJ databases">
        <title>Murine metabolic-syndrome-specific gut microbial biobank.</title>
        <authorList>
            <person name="Liu C."/>
        </authorList>
    </citation>
    <scope>NUCLEOTIDE SEQUENCE</scope>
    <source>
        <strain evidence="12">D42-62</strain>
    </source>
</reference>
<dbReference type="GO" id="GO:0005886">
    <property type="term" value="C:plasma membrane"/>
    <property type="evidence" value="ECO:0007669"/>
    <property type="project" value="UniProtKB-SubCell"/>
</dbReference>
<gene>
    <name evidence="12" type="ORF">D5281_00240</name>
</gene>
<evidence type="ECO:0000256" key="1">
    <source>
        <dbReference type="ARBA" id="ARBA00004651"/>
    </source>
</evidence>
<dbReference type="OrthoDB" id="9807568at2"/>
<dbReference type="Proteomes" id="UP001154420">
    <property type="component" value="Unassembled WGS sequence"/>
</dbReference>
<evidence type="ECO:0000313" key="13">
    <source>
        <dbReference type="Proteomes" id="UP001154420"/>
    </source>
</evidence>
<dbReference type="GO" id="GO:0016491">
    <property type="term" value="F:oxidoreductase activity"/>
    <property type="evidence" value="ECO:0007669"/>
    <property type="project" value="UniProtKB-KW"/>
</dbReference>
<feature type="transmembrane region" description="Helical" evidence="9">
    <location>
        <begin position="204"/>
        <end position="222"/>
    </location>
</feature>
<feature type="transmembrane region" description="Helical" evidence="9">
    <location>
        <begin position="341"/>
        <end position="359"/>
    </location>
</feature>
<evidence type="ECO:0000256" key="2">
    <source>
        <dbReference type="ARBA" id="ARBA00008483"/>
    </source>
</evidence>
<evidence type="ECO:0000256" key="3">
    <source>
        <dbReference type="ARBA" id="ARBA00022475"/>
    </source>
</evidence>
<evidence type="ECO:0000256" key="6">
    <source>
        <dbReference type="ARBA" id="ARBA00023002"/>
    </source>
</evidence>
<feature type="transmembrane region" description="Helical" evidence="9">
    <location>
        <begin position="371"/>
        <end position="398"/>
    </location>
</feature>
<accession>A0A9X5BC80</accession>
<dbReference type="RefSeq" id="WP_160558159.1">
    <property type="nucleotide sequence ID" value="NZ_QZDT01000001.1"/>
</dbReference>
<evidence type="ECO:0000256" key="4">
    <source>
        <dbReference type="ARBA" id="ARBA00022692"/>
    </source>
</evidence>
<feature type="transmembrane region" description="Helical" evidence="9">
    <location>
        <begin position="160"/>
        <end position="178"/>
    </location>
</feature>
<dbReference type="Pfam" id="PF00662">
    <property type="entry name" value="Proton_antipo_N"/>
    <property type="match status" value="1"/>
</dbReference>
<name>A0A9X5BC80_9FIRM</name>
<protein>
    <submittedName>
        <fullName evidence="12">Proton-conducting membrane transporter</fullName>
    </submittedName>
</protein>
<comment type="subcellular location">
    <subcellularLocation>
        <location evidence="1">Cell membrane</location>
        <topology evidence="1">Multi-pass membrane protein</topology>
    </subcellularLocation>
    <subcellularLocation>
        <location evidence="8">Membrane</location>
        <topology evidence="8">Multi-pass membrane protein</topology>
    </subcellularLocation>
</comment>
<feature type="transmembrane region" description="Helical" evidence="9">
    <location>
        <begin position="454"/>
        <end position="483"/>
    </location>
</feature>
<sequence length="490" mass="54051">MYYMILSILFPICTGVYLLVRRDMESRKNLLIVTGAFFVVSAVLVILTLCITGNGIFTLFSLTDRLPILFRIDEVSVVFSVMTIVVVLCAGFFSFVYMKHEEKEKRYYGYYLIVLGVLVALCFAGNLITFYLFFELLTLSSMPLVLHNGSREAIMAGLKYLFYSLSGAYMSLFGLYFLERYGNTLTFSAGGVISAEMAAQHGELLLGICFAMLIGFGVKAGMFPMHAWLPTAHPVAPAPASAVLSAVIVKAGVLAIVRVVYYIYGASFLRGSWVQYTWMILTLITVFMGSMLAYREQVLKKRLAYSTVSQLSYILFGFAVMDGGSVTGGLLHVLCHGFIKAALFLCTGGIIYMTGKTRVEQLRGIGKEMPLLMWCYTIVSLGLIGIPPTGGFISKWYLAQGTLSSGIPGFSWIGPAVLLISALLTAGYLLPLTIQGFFPGTDYDYSTLKKKEPPLIMTVPILILTVLSVEIGLFPQIFINYLLRIVEKII</sequence>
<comment type="caution">
    <text evidence="12">The sequence shown here is derived from an EMBL/GenBank/DDBJ whole genome shotgun (WGS) entry which is preliminary data.</text>
</comment>
<feature type="transmembrane region" description="Helical" evidence="9">
    <location>
        <begin position="276"/>
        <end position="294"/>
    </location>
</feature>
<evidence type="ECO:0000313" key="12">
    <source>
        <dbReference type="EMBL" id="NBJ91056.1"/>
    </source>
</evidence>
<keyword evidence="13" id="KW-1185">Reference proteome</keyword>
<dbReference type="EMBL" id="QZDT01000001">
    <property type="protein sequence ID" value="NBJ91056.1"/>
    <property type="molecule type" value="Genomic_DNA"/>
</dbReference>